<keyword evidence="3" id="KW-1185">Reference proteome</keyword>
<evidence type="ECO:0000256" key="1">
    <source>
        <dbReference type="SAM" id="MobiDB-lite"/>
    </source>
</evidence>
<dbReference type="AlphaFoldDB" id="A0A3N4HT14"/>
<evidence type="ECO:0000313" key="2">
    <source>
        <dbReference type="EMBL" id="RPA76993.1"/>
    </source>
</evidence>
<name>A0A3N4HT14_ASCIM</name>
<feature type="region of interest" description="Disordered" evidence="1">
    <location>
        <begin position="98"/>
        <end position="119"/>
    </location>
</feature>
<dbReference type="Proteomes" id="UP000275078">
    <property type="component" value="Unassembled WGS sequence"/>
</dbReference>
<feature type="compositionally biased region" description="Polar residues" evidence="1">
    <location>
        <begin position="1"/>
        <end position="12"/>
    </location>
</feature>
<gene>
    <name evidence="2" type="ORF">BJ508DRAFT_364707</name>
</gene>
<accession>A0A3N4HT14</accession>
<dbReference type="EMBL" id="ML119733">
    <property type="protein sequence ID" value="RPA76993.1"/>
    <property type="molecule type" value="Genomic_DNA"/>
</dbReference>
<evidence type="ECO:0000313" key="3">
    <source>
        <dbReference type="Proteomes" id="UP000275078"/>
    </source>
</evidence>
<organism evidence="2 3">
    <name type="scientific">Ascobolus immersus RN42</name>
    <dbReference type="NCBI Taxonomy" id="1160509"/>
    <lineage>
        <taxon>Eukaryota</taxon>
        <taxon>Fungi</taxon>
        <taxon>Dikarya</taxon>
        <taxon>Ascomycota</taxon>
        <taxon>Pezizomycotina</taxon>
        <taxon>Pezizomycetes</taxon>
        <taxon>Pezizales</taxon>
        <taxon>Ascobolaceae</taxon>
        <taxon>Ascobolus</taxon>
    </lineage>
</organism>
<feature type="region of interest" description="Disordered" evidence="1">
    <location>
        <begin position="1"/>
        <end position="21"/>
    </location>
</feature>
<sequence length="339" mass="38288">MPKNTDQTVTSHSEPEQHIPGLKRLRRKEGKHDLNPVLLPVWGPLGGDNSPEVKIYLYDPDTLELGDEIPSSYTEPLITKRVYLERASEYLRRQLASLDSETRHNKQGRGGDAEGDKLVNTVPGMRAEPLVKEEPAAVVPGLKVTTRLLPNKEPNAIYISSHYVPSRTAFQAFLEFARNGSSYIFQYNPIEAKTDHPPGKAGDTAILHLEVYWLARVLQCEPLQQAAVDNLYCLLRHHLRPRQLKKKVLAKLISIVYGFMDAPDGVEASYPLSLSDDSNEYDAAQEVVLLYFTTHFTQLRSRETFGLFLMNGDFAKDVFWLAGDSSINFLEHTPHFSRC</sequence>
<reference evidence="2 3" key="1">
    <citation type="journal article" date="2018" name="Nat. Ecol. Evol.">
        <title>Pezizomycetes genomes reveal the molecular basis of ectomycorrhizal truffle lifestyle.</title>
        <authorList>
            <person name="Murat C."/>
            <person name="Payen T."/>
            <person name="Noel B."/>
            <person name="Kuo A."/>
            <person name="Morin E."/>
            <person name="Chen J."/>
            <person name="Kohler A."/>
            <person name="Krizsan K."/>
            <person name="Balestrini R."/>
            <person name="Da Silva C."/>
            <person name="Montanini B."/>
            <person name="Hainaut M."/>
            <person name="Levati E."/>
            <person name="Barry K.W."/>
            <person name="Belfiori B."/>
            <person name="Cichocki N."/>
            <person name="Clum A."/>
            <person name="Dockter R.B."/>
            <person name="Fauchery L."/>
            <person name="Guy J."/>
            <person name="Iotti M."/>
            <person name="Le Tacon F."/>
            <person name="Lindquist E.A."/>
            <person name="Lipzen A."/>
            <person name="Malagnac F."/>
            <person name="Mello A."/>
            <person name="Molinier V."/>
            <person name="Miyauchi S."/>
            <person name="Poulain J."/>
            <person name="Riccioni C."/>
            <person name="Rubini A."/>
            <person name="Sitrit Y."/>
            <person name="Splivallo R."/>
            <person name="Traeger S."/>
            <person name="Wang M."/>
            <person name="Zifcakova L."/>
            <person name="Wipf D."/>
            <person name="Zambonelli A."/>
            <person name="Paolocci F."/>
            <person name="Nowrousian M."/>
            <person name="Ottonello S."/>
            <person name="Baldrian P."/>
            <person name="Spatafora J.W."/>
            <person name="Henrissat B."/>
            <person name="Nagy L.G."/>
            <person name="Aury J.M."/>
            <person name="Wincker P."/>
            <person name="Grigoriev I.V."/>
            <person name="Bonfante P."/>
            <person name="Martin F.M."/>
        </authorList>
    </citation>
    <scope>NUCLEOTIDE SEQUENCE [LARGE SCALE GENOMIC DNA]</scope>
    <source>
        <strain evidence="2 3">RN42</strain>
    </source>
</reference>
<feature type="compositionally biased region" description="Basic and acidic residues" evidence="1">
    <location>
        <begin position="100"/>
        <end position="117"/>
    </location>
</feature>
<protein>
    <submittedName>
        <fullName evidence="2">Uncharacterized protein</fullName>
    </submittedName>
</protein>
<proteinExistence type="predicted"/>